<dbReference type="Pfam" id="PF00765">
    <property type="entry name" value="Autoind_synth"/>
    <property type="match status" value="1"/>
</dbReference>
<keyword evidence="11" id="KW-1185">Reference proteome</keyword>
<accession>A0ABY0YQE0</accession>
<dbReference type="PANTHER" id="PTHR39322:SF1">
    <property type="entry name" value="ISOVALERYL-HOMOSERINE LACTONE SYNTHASE"/>
    <property type="match status" value="1"/>
</dbReference>
<keyword evidence="4 9" id="KW-0808">Transferase</keyword>
<keyword evidence="6 8" id="KW-0071">Autoinducer synthesis</keyword>
<dbReference type="EMBL" id="FNTT01000002">
    <property type="protein sequence ID" value="SED84889.1"/>
    <property type="molecule type" value="Genomic_DNA"/>
</dbReference>
<dbReference type="PROSITE" id="PS00949">
    <property type="entry name" value="AUTOINDUCER_SYNTH_1"/>
    <property type="match status" value="1"/>
</dbReference>
<keyword evidence="3 8" id="KW-0673">Quorum sensing</keyword>
<dbReference type="InterPro" id="IPR018311">
    <property type="entry name" value="Autoind_synth_CS"/>
</dbReference>
<sequence>MGFCFSACTPGRRRWRYRGCPFGQLFCSAIMTSNPGNWIGSWCGMLNIINGTAQQLSSELIAGLGLFRYKIFVEKMGWPLKCEVGLESDEFDRDDTYYVIARDKAGHVCGCARMLTTSNNYLLEQIFPGLMGDIPLPKSNDIWELSRFAVNSEGADASTSGHWLDTCRLMKQVVLVAKRHNVKRLIAFSAVGNERLLRRMGADVHRVSCAQLIDGKPVLAFWIEINEQTISALSAY</sequence>
<dbReference type="Gene3D" id="3.40.630.30">
    <property type="match status" value="1"/>
</dbReference>
<dbReference type="SUPFAM" id="SSF55729">
    <property type="entry name" value="Acyl-CoA N-acyltransferases (Nat)"/>
    <property type="match status" value="1"/>
</dbReference>
<evidence type="ECO:0000256" key="3">
    <source>
        <dbReference type="ARBA" id="ARBA00022654"/>
    </source>
</evidence>
<dbReference type="PROSITE" id="PS51187">
    <property type="entry name" value="AUTOINDUCER_SYNTH_2"/>
    <property type="match status" value="1"/>
</dbReference>
<evidence type="ECO:0000313" key="10">
    <source>
        <dbReference type="EMBL" id="SED84889.1"/>
    </source>
</evidence>
<evidence type="ECO:0000256" key="4">
    <source>
        <dbReference type="ARBA" id="ARBA00022679"/>
    </source>
</evidence>
<comment type="similarity">
    <text evidence="8 9">Belongs to the autoinducer synthase family.</text>
</comment>
<comment type="caution">
    <text evidence="10">The sequence shown here is derived from an EMBL/GenBank/DDBJ whole genome shotgun (WGS) entry which is preliminary data.</text>
</comment>
<evidence type="ECO:0000256" key="8">
    <source>
        <dbReference type="PROSITE-ProRule" id="PRU00533"/>
    </source>
</evidence>
<evidence type="ECO:0000256" key="1">
    <source>
        <dbReference type="ARBA" id="ARBA00012340"/>
    </source>
</evidence>
<keyword evidence="5 9" id="KW-0949">S-adenosyl-L-methionine</keyword>
<evidence type="ECO:0000256" key="5">
    <source>
        <dbReference type="ARBA" id="ARBA00022691"/>
    </source>
</evidence>
<dbReference type="PRINTS" id="PR01549">
    <property type="entry name" value="AUTOINDCRSYN"/>
</dbReference>
<dbReference type="EC" id="2.3.1.184" evidence="1 9"/>
<dbReference type="Proteomes" id="UP000183915">
    <property type="component" value="Unassembled WGS sequence"/>
</dbReference>
<reference evidence="10 11" key="1">
    <citation type="submission" date="2016-10" db="EMBL/GenBank/DDBJ databases">
        <authorList>
            <person name="Varghese N."/>
            <person name="Submissions S."/>
        </authorList>
    </citation>
    <scope>NUCLEOTIDE SEQUENCE [LARGE SCALE GENOMIC DNA]</scope>
    <source>
        <strain evidence="10 11">BS3780</strain>
    </source>
</reference>
<name>A0ABY0YQE0_9PSED</name>
<comment type="catalytic activity">
    <reaction evidence="7 9">
        <text>a fatty acyl-[ACP] + S-adenosyl-L-methionine = an N-acyl-L-homoserine lactone + S-methyl-5'-thioadenosine + holo-[ACP] + H(+)</text>
        <dbReference type="Rhea" id="RHEA:10096"/>
        <dbReference type="Rhea" id="RHEA-COMP:9685"/>
        <dbReference type="Rhea" id="RHEA-COMP:14125"/>
        <dbReference type="ChEBI" id="CHEBI:15378"/>
        <dbReference type="ChEBI" id="CHEBI:17509"/>
        <dbReference type="ChEBI" id="CHEBI:55474"/>
        <dbReference type="ChEBI" id="CHEBI:59789"/>
        <dbReference type="ChEBI" id="CHEBI:64479"/>
        <dbReference type="ChEBI" id="CHEBI:138651"/>
        <dbReference type="EC" id="2.3.1.184"/>
    </reaction>
</comment>
<protein>
    <recommendedName>
        <fullName evidence="2 9">Acyl-homoserine-lactone synthase</fullName>
        <ecNumber evidence="1 9">2.3.1.184</ecNumber>
    </recommendedName>
    <alternativeName>
        <fullName evidence="9">Autoinducer synthesis protein</fullName>
    </alternativeName>
</protein>
<dbReference type="InterPro" id="IPR001690">
    <property type="entry name" value="Autoind_synthase"/>
</dbReference>
<evidence type="ECO:0000256" key="6">
    <source>
        <dbReference type="ARBA" id="ARBA00022929"/>
    </source>
</evidence>
<evidence type="ECO:0000256" key="9">
    <source>
        <dbReference type="RuleBase" id="RU361135"/>
    </source>
</evidence>
<evidence type="ECO:0000256" key="7">
    <source>
        <dbReference type="ARBA" id="ARBA00048576"/>
    </source>
</evidence>
<organism evidence="10 11">
    <name type="scientific">Pseudomonas kilonensis</name>
    <dbReference type="NCBI Taxonomy" id="132476"/>
    <lineage>
        <taxon>Bacteria</taxon>
        <taxon>Pseudomonadati</taxon>
        <taxon>Pseudomonadota</taxon>
        <taxon>Gammaproteobacteria</taxon>
        <taxon>Pseudomonadales</taxon>
        <taxon>Pseudomonadaceae</taxon>
        <taxon>Pseudomonas</taxon>
    </lineage>
</organism>
<evidence type="ECO:0000313" key="11">
    <source>
        <dbReference type="Proteomes" id="UP000183915"/>
    </source>
</evidence>
<evidence type="ECO:0000256" key="2">
    <source>
        <dbReference type="ARBA" id="ARBA00018768"/>
    </source>
</evidence>
<gene>
    <name evidence="10" type="ORF">SAMN04490188_1717</name>
</gene>
<dbReference type="InterPro" id="IPR016181">
    <property type="entry name" value="Acyl_CoA_acyltransferase"/>
</dbReference>
<dbReference type="PANTHER" id="PTHR39322">
    <property type="entry name" value="ACYL-HOMOSERINE-LACTONE SYNTHASE"/>
    <property type="match status" value="1"/>
</dbReference>
<proteinExistence type="inferred from homology"/>